<dbReference type="PANTHER" id="PTHR33525:SF3">
    <property type="entry name" value="RIBONUCLEASE Y"/>
    <property type="match status" value="1"/>
</dbReference>
<dbReference type="Pfam" id="PF00072">
    <property type="entry name" value="Response_reg"/>
    <property type="match status" value="1"/>
</dbReference>
<dbReference type="Gene3D" id="1.10.3210.10">
    <property type="entry name" value="Hypothetical protein af1432"/>
    <property type="match status" value="1"/>
</dbReference>
<dbReference type="SUPFAM" id="SSF52172">
    <property type="entry name" value="CheY-like"/>
    <property type="match status" value="1"/>
</dbReference>
<dbReference type="PROSITE" id="PS51833">
    <property type="entry name" value="HDOD"/>
    <property type="match status" value="1"/>
</dbReference>
<dbReference type="InterPro" id="IPR001789">
    <property type="entry name" value="Sig_transdc_resp-reg_receiver"/>
</dbReference>
<dbReference type="InterPro" id="IPR052340">
    <property type="entry name" value="RNase_Y/CdgJ"/>
</dbReference>
<feature type="domain" description="Response regulatory" evidence="2">
    <location>
        <begin position="6"/>
        <end position="121"/>
    </location>
</feature>
<evidence type="ECO:0000259" key="2">
    <source>
        <dbReference type="PROSITE" id="PS50110"/>
    </source>
</evidence>
<dbReference type="SUPFAM" id="SSF109604">
    <property type="entry name" value="HD-domain/PDEase-like"/>
    <property type="match status" value="1"/>
</dbReference>
<dbReference type="Gene3D" id="3.40.50.2300">
    <property type="match status" value="1"/>
</dbReference>
<evidence type="ECO:0000256" key="1">
    <source>
        <dbReference type="PROSITE-ProRule" id="PRU00169"/>
    </source>
</evidence>
<dbReference type="EMBL" id="FLUO01000001">
    <property type="protein sequence ID" value="SBV96323.1"/>
    <property type="molecule type" value="Genomic_DNA"/>
</dbReference>
<accession>A0A212JA64</accession>
<dbReference type="SMART" id="SM00448">
    <property type="entry name" value="REC"/>
    <property type="match status" value="1"/>
</dbReference>
<dbReference type="Pfam" id="PF08668">
    <property type="entry name" value="HDOD"/>
    <property type="match status" value="1"/>
</dbReference>
<dbReference type="AlphaFoldDB" id="A0A212JA64"/>
<dbReference type="PANTHER" id="PTHR33525">
    <property type="match status" value="1"/>
</dbReference>
<evidence type="ECO:0000259" key="3">
    <source>
        <dbReference type="PROSITE" id="PS51833"/>
    </source>
</evidence>
<evidence type="ECO:0000313" key="4">
    <source>
        <dbReference type="EMBL" id="SBV96323.1"/>
    </source>
</evidence>
<reference evidence="4" key="1">
    <citation type="submission" date="2016-04" db="EMBL/GenBank/DDBJ databases">
        <authorList>
            <person name="Evans L.H."/>
            <person name="Alamgir A."/>
            <person name="Owens N."/>
            <person name="Weber N.D."/>
            <person name="Virtaneva K."/>
            <person name="Barbian K."/>
            <person name="Babar A."/>
            <person name="Rosenke K."/>
        </authorList>
    </citation>
    <scope>NUCLEOTIDE SEQUENCE</scope>
    <source>
        <strain evidence="4">86</strain>
    </source>
</reference>
<dbReference type="InterPro" id="IPR013976">
    <property type="entry name" value="HDOD"/>
</dbReference>
<name>A0A212JA64_9PROT</name>
<proteinExistence type="predicted"/>
<gene>
    <name evidence="4" type="ORF">KL86APRO_10745</name>
</gene>
<sequence>MTLVTSILFVDDDPMVLQGLRRALHRRADAWTMRFVGGAEAAFAEMTRDPAEVVVSDLRMPGMDGVQFLDRVAALWPHTMRIILSGQTERETLLRAIGPAPQFLAKPCSAERLDHVISRALRLRALLDAPEFLDRIGRLRALPSPPGIFVRLMEAIRNDAAPLDAVAAIVARDVAFSARLLQIANSPIFGLPMTISDVGHATRLLGLETVRALAISHGMVASLAGVDLGGLPVDALWTEGLQCGAVARHVAIAARAPTEHVNEAQLAGMLHGIGQLLLAMNDPRRHRAARAAVSAGQLGLTDAEEKLFGFNHALAGGYLLHLWGFPDAVVEGVIGWPSPSRLGHLPNLPTTADFVHVARLAILLERHGRDAAEIEAAGADLARLAEIAPPEDLARWLAACPSLGQDALGTG</sequence>
<feature type="modified residue" description="4-aspartylphosphate" evidence="1">
    <location>
        <position position="57"/>
    </location>
</feature>
<dbReference type="GO" id="GO:0000160">
    <property type="term" value="P:phosphorelay signal transduction system"/>
    <property type="evidence" value="ECO:0007669"/>
    <property type="project" value="InterPro"/>
</dbReference>
<keyword evidence="1" id="KW-0597">Phosphoprotein</keyword>
<feature type="domain" description="HDOD" evidence="3">
    <location>
        <begin position="142"/>
        <end position="339"/>
    </location>
</feature>
<organism evidence="4">
    <name type="scientific">uncultured Alphaproteobacteria bacterium</name>
    <dbReference type="NCBI Taxonomy" id="91750"/>
    <lineage>
        <taxon>Bacteria</taxon>
        <taxon>Pseudomonadati</taxon>
        <taxon>Pseudomonadota</taxon>
        <taxon>Alphaproteobacteria</taxon>
        <taxon>environmental samples</taxon>
    </lineage>
</organism>
<dbReference type="InterPro" id="IPR011006">
    <property type="entry name" value="CheY-like_superfamily"/>
</dbReference>
<dbReference type="PROSITE" id="PS50110">
    <property type="entry name" value="RESPONSE_REGULATORY"/>
    <property type="match status" value="1"/>
</dbReference>
<protein>
    <submittedName>
        <fullName evidence="4">Putative signal transduction protein</fullName>
    </submittedName>
</protein>